<dbReference type="FunFam" id="2.10.70.10:FF:000001">
    <property type="entry name" value="Selectin P"/>
    <property type="match status" value="2"/>
</dbReference>
<feature type="transmembrane region" description="Helical" evidence="7">
    <location>
        <begin position="132"/>
        <end position="151"/>
    </location>
</feature>
<dbReference type="InterPro" id="IPR002396">
    <property type="entry name" value="Selectin_superfamily"/>
</dbReference>
<protein>
    <recommendedName>
        <fullName evidence="8">Sushi domain-containing protein</fullName>
    </recommendedName>
</protein>
<dbReference type="Pfam" id="PF00084">
    <property type="entry name" value="Sushi"/>
    <property type="match status" value="2"/>
</dbReference>
<keyword evidence="4 6" id="KW-1015">Disulfide bond</keyword>
<proteinExistence type="predicted"/>
<feature type="disulfide bond" evidence="6">
    <location>
        <begin position="36"/>
        <end position="63"/>
    </location>
</feature>
<dbReference type="GO" id="GO:0007155">
    <property type="term" value="P:cell adhesion"/>
    <property type="evidence" value="ECO:0007669"/>
    <property type="project" value="InterPro"/>
</dbReference>
<feature type="disulfide bond" evidence="6">
    <location>
        <begin position="98"/>
        <end position="125"/>
    </location>
</feature>
<comment type="caution">
    <text evidence="6">Lacks conserved residue(s) required for the propagation of feature annotation.</text>
</comment>
<evidence type="ECO:0000256" key="7">
    <source>
        <dbReference type="SAM" id="Phobius"/>
    </source>
</evidence>
<dbReference type="InterPro" id="IPR050350">
    <property type="entry name" value="Compl-Cell_Adhes-Reg"/>
</dbReference>
<keyword evidence="2" id="KW-0677">Repeat</keyword>
<dbReference type="AlphaFoldDB" id="A0A0E9WYB0"/>
<evidence type="ECO:0000256" key="4">
    <source>
        <dbReference type="ARBA" id="ARBA00023157"/>
    </source>
</evidence>
<evidence type="ECO:0000256" key="2">
    <source>
        <dbReference type="ARBA" id="ARBA00022737"/>
    </source>
</evidence>
<dbReference type="GO" id="GO:0016020">
    <property type="term" value="C:membrane"/>
    <property type="evidence" value="ECO:0007669"/>
    <property type="project" value="InterPro"/>
</dbReference>
<reference evidence="9" key="1">
    <citation type="submission" date="2014-11" db="EMBL/GenBank/DDBJ databases">
        <authorList>
            <person name="Amaro Gonzalez C."/>
        </authorList>
    </citation>
    <scope>NUCLEOTIDE SEQUENCE</scope>
</reference>
<evidence type="ECO:0000259" key="8">
    <source>
        <dbReference type="PROSITE" id="PS50923"/>
    </source>
</evidence>
<evidence type="ECO:0000256" key="1">
    <source>
        <dbReference type="ARBA" id="ARBA00022659"/>
    </source>
</evidence>
<evidence type="ECO:0000256" key="5">
    <source>
        <dbReference type="ARBA" id="ARBA00023180"/>
    </source>
</evidence>
<keyword evidence="7" id="KW-0472">Membrane</keyword>
<evidence type="ECO:0000256" key="6">
    <source>
        <dbReference type="PROSITE-ProRule" id="PRU00302"/>
    </source>
</evidence>
<dbReference type="InterPro" id="IPR000436">
    <property type="entry name" value="Sushi_SCR_CCP_dom"/>
</dbReference>
<dbReference type="InterPro" id="IPR035976">
    <property type="entry name" value="Sushi/SCR/CCP_sf"/>
</dbReference>
<evidence type="ECO:0000256" key="3">
    <source>
        <dbReference type="ARBA" id="ARBA00022837"/>
    </source>
</evidence>
<keyword evidence="5" id="KW-0325">Glycoprotein</keyword>
<accession>A0A0E9WYB0</accession>
<reference evidence="9" key="2">
    <citation type="journal article" date="2015" name="Fish Shellfish Immunol.">
        <title>Early steps in the European eel (Anguilla anguilla)-Vibrio vulnificus interaction in the gills: Role of the RtxA13 toxin.</title>
        <authorList>
            <person name="Callol A."/>
            <person name="Pajuelo D."/>
            <person name="Ebbesson L."/>
            <person name="Teles M."/>
            <person name="MacKenzie S."/>
            <person name="Amaro C."/>
        </authorList>
    </citation>
    <scope>NUCLEOTIDE SEQUENCE</scope>
</reference>
<keyword evidence="3" id="KW-0106">Calcium</keyword>
<feature type="domain" description="Sushi" evidence="8">
    <location>
        <begin position="66"/>
        <end position="127"/>
    </location>
</feature>
<dbReference type="PANTHER" id="PTHR19325:SF493">
    <property type="entry name" value="E-SELECTIN"/>
    <property type="match status" value="1"/>
</dbReference>
<keyword evidence="7" id="KW-1133">Transmembrane helix</keyword>
<organism evidence="9">
    <name type="scientific">Anguilla anguilla</name>
    <name type="common">European freshwater eel</name>
    <name type="synonym">Muraena anguilla</name>
    <dbReference type="NCBI Taxonomy" id="7936"/>
    <lineage>
        <taxon>Eukaryota</taxon>
        <taxon>Metazoa</taxon>
        <taxon>Chordata</taxon>
        <taxon>Craniata</taxon>
        <taxon>Vertebrata</taxon>
        <taxon>Euteleostomi</taxon>
        <taxon>Actinopterygii</taxon>
        <taxon>Neopterygii</taxon>
        <taxon>Teleostei</taxon>
        <taxon>Anguilliformes</taxon>
        <taxon>Anguillidae</taxon>
        <taxon>Anguilla</taxon>
    </lineage>
</organism>
<keyword evidence="7" id="KW-0812">Transmembrane</keyword>
<dbReference type="Gene3D" id="2.10.70.10">
    <property type="entry name" value="Complement Module, domain 1"/>
    <property type="match status" value="2"/>
</dbReference>
<keyword evidence="1 6" id="KW-0768">Sushi</keyword>
<sequence>MAQFSAESWSPPARGSMSCTHPLGNFRRTAECEFHCEEGYRLTTSSKLRCELGGQWTDSQPQCEAIDCEELNHPSHGFINCFHPFGNYSYRSECQFSCEDGYQLVGSRTIQCTASREWSAAPPHCKAHLDPVIVVLVAVLVAGGLIIPLIVRHQRNKVKKYRLDGGMTGDNPPQVYRNST</sequence>
<dbReference type="CDD" id="cd00033">
    <property type="entry name" value="CCP"/>
    <property type="match status" value="2"/>
</dbReference>
<dbReference type="PANTHER" id="PTHR19325">
    <property type="entry name" value="COMPLEMENT COMPONENT-RELATED SUSHI DOMAIN-CONTAINING"/>
    <property type="match status" value="1"/>
</dbReference>
<dbReference type="SMART" id="SM00032">
    <property type="entry name" value="CCP"/>
    <property type="match status" value="2"/>
</dbReference>
<evidence type="ECO:0000313" key="9">
    <source>
        <dbReference type="EMBL" id="JAH95314.1"/>
    </source>
</evidence>
<dbReference type="PROSITE" id="PS50923">
    <property type="entry name" value="SUSHI"/>
    <property type="match status" value="2"/>
</dbReference>
<dbReference type="SUPFAM" id="SSF57535">
    <property type="entry name" value="Complement control module/SCR domain"/>
    <property type="match status" value="2"/>
</dbReference>
<name>A0A0E9WYB0_ANGAN</name>
<dbReference type="EMBL" id="GBXM01013263">
    <property type="protein sequence ID" value="JAH95314.1"/>
    <property type="molecule type" value="Transcribed_RNA"/>
</dbReference>
<feature type="domain" description="Sushi" evidence="8">
    <location>
        <begin position="17"/>
        <end position="65"/>
    </location>
</feature>
<dbReference type="PRINTS" id="PR00343">
    <property type="entry name" value="SELECTIN"/>
</dbReference>